<protein>
    <submittedName>
        <fullName evidence="1">Uncharacterized protein</fullName>
    </submittedName>
</protein>
<dbReference type="EMBL" id="DSPX01000225">
    <property type="protein sequence ID" value="HGG03251.1"/>
    <property type="molecule type" value="Genomic_DNA"/>
</dbReference>
<dbReference type="AlphaFoldDB" id="A0A7C3VT74"/>
<proteinExistence type="predicted"/>
<accession>A0A7C3VT74</accession>
<organism evidence="1">
    <name type="scientific">Planktothricoides sp. SpSt-374</name>
    <dbReference type="NCBI Taxonomy" id="2282167"/>
    <lineage>
        <taxon>Bacteria</taxon>
        <taxon>Bacillati</taxon>
        <taxon>Cyanobacteriota</taxon>
        <taxon>Cyanophyceae</taxon>
        <taxon>Oscillatoriophycideae</taxon>
        <taxon>Oscillatoriales</taxon>
        <taxon>Oscillatoriaceae</taxon>
        <taxon>Planktothricoides</taxon>
    </lineage>
</organism>
<sequence length="84" mass="9222">MQKAPRDLYCQAHYRVPDAPTGFTNAEADLTGSRLKSRLHLDSFHQHDRRLDATPPLPVVARFGLLIFPLVGGESCLPLLVVGG</sequence>
<comment type="caution">
    <text evidence="1">The sequence shown here is derived from an EMBL/GenBank/DDBJ whole genome shotgun (WGS) entry which is preliminary data.</text>
</comment>
<reference evidence="1" key="1">
    <citation type="journal article" date="2020" name="mSystems">
        <title>Genome- and Community-Level Interaction Insights into Carbon Utilization and Element Cycling Functions of Hydrothermarchaeota in Hydrothermal Sediment.</title>
        <authorList>
            <person name="Zhou Z."/>
            <person name="Liu Y."/>
            <person name="Xu W."/>
            <person name="Pan J."/>
            <person name="Luo Z.H."/>
            <person name="Li M."/>
        </authorList>
    </citation>
    <scope>NUCLEOTIDE SEQUENCE [LARGE SCALE GENOMIC DNA]</scope>
    <source>
        <strain evidence="1">SpSt-374</strain>
    </source>
</reference>
<gene>
    <name evidence="1" type="ORF">ENR15_22090</name>
</gene>
<name>A0A7C3VT74_9CYAN</name>
<evidence type="ECO:0000313" key="1">
    <source>
        <dbReference type="EMBL" id="HGG03251.1"/>
    </source>
</evidence>